<accession>L8X3D3</accession>
<dbReference type="EMBL" id="AFRT01000603">
    <property type="protein sequence ID" value="ELU43149.1"/>
    <property type="molecule type" value="Genomic_DNA"/>
</dbReference>
<dbReference type="Proteomes" id="UP000011668">
    <property type="component" value="Unassembled WGS sequence"/>
</dbReference>
<dbReference type="HOGENOM" id="CLU_2172788_0_0_1"/>
<organism evidence="1 2">
    <name type="scientific">Thanatephorus cucumeris (strain AG1-IA)</name>
    <name type="common">Rice sheath blight fungus</name>
    <name type="synonym">Rhizoctonia solani</name>
    <dbReference type="NCBI Taxonomy" id="983506"/>
    <lineage>
        <taxon>Eukaryota</taxon>
        <taxon>Fungi</taxon>
        <taxon>Dikarya</taxon>
        <taxon>Basidiomycota</taxon>
        <taxon>Agaricomycotina</taxon>
        <taxon>Agaricomycetes</taxon>
        <taxon>Cantharellales</taxon>
        <taxon>Ceratobasidiaceae</taxon>
        <taxon>Rhizoctonia</taxon>
        <taxon>Rhizoctonia solani AG-1</taxon>
    </lineage>
</organism>
<sequence>MKLMIAARAITNLMHSICSTSYDITRLPPIVSPPRRRTVHVGNLQSCWGRAASILVCHKDFLKHTVFTFRYRFDSTRLKSAGDIKERLWLSTSKFSLLSTNEPNPKAHAT</sequence>
<gene>
    <name evidence="1" type="ORF">AG1IA_02822</name>
</gene>
<evidence type="ECO:0000313" key="2">
    <source>
        <dbReference type="Proteomes" id="UP000011668"/>
    </source>
</evidence>
<proteinExistence type="predicted"/>
<evidence type="ECO:0000313" key="1">
    <source>
        <dbReference type="EMBL" id="ELU43149.1"/>
    </source>
</evidence>
<dbReference type="OrthoDB" id="39175at2759"/>
<comment type="caution">
    <text evidence="1">The sequence shown here is derived from an EMBL/GenBank/DDBJ whole genome shotgun (WGS) entry which is preliminary data.</text>
</comment>
<reference evidence="1 2" key="1">
    <citation type="journal article" date="2013" name="Nat. Commun.">
        <title>The evolution and pathogenic mechanisms of the rice sheath blight pathogen.</title>
        <authorList>
            <person name="Zheng A."/>
            <person name="Lin R."/>
            <person name="Xu L."/>
            <person name="Qin P."/>
            <person name="Tang C."/>
            <person name="Ai P."/>
            <person name="Zhang D."/>
            <person name="Liu Y."/>
            <person name="Sun Z."/>
            <person name="Feng H."/>
            <person name="Wang Y."/>
            <person name="Chen Y."/>
            <person name="Liang X."/>
            <person name="Fu R."/>
            <person name="Li Q."/>
            <person name="Zhang J."/>
            <person name="Yu X."/>
            <person name="Xie Z."/>
            <person name="Ding L."/>
            <person name="Guan P."/>
            <person name="Tang J."/>
            <person name="Liang Y."/>
            <person name="Wang S."/>
            <person name="Deng Q."/>
            <person name="Li S."/>
            <person name="Zhu J."/>
            <person name="Wang L."/>
            <person name="Liu H."/>
            <person name="Li P."/>
        </authorList>
    </citation>
    <scope>NUCLEOTIDE SEQUENCE [LARGE SCALE GENOMIC DNA]</scope>
    <source>
        <strain evidence="2">AG-1 IA</strain>
    </source>
</reference>
<dbReference type="AlphaFoldDB" id="L8X3D3"/>
<protein>
    <submittedName>
        <fullName evidence="1">Uncharacterized protein</fullName>
    </submittedName>
</protein>
<keyword evidence="2" id="KW-1185">Reference proteome</keyword>
<name>L8X3D3_THACA</name>